<dbReference type="InterPro" id="IPR017310">
    <property type="entry name" value="Pept_S8A_subtilisin_clostridia"/>
</dbReference>
<gene>
    <name evidence="7" type="ORF">WMO41_10750</name>
</gene>
<dbReference type="InterPro" id="IPR036852">
    <property type="entry name" value="Peptidase_S8/S53_dom_sf"/>
</dbReference>
<evidence type="ECO:0000256" key="5">
    <source>
        <dbReference type="PROSITE-ProRule" id="PRU01240"/>
    </source>
</evidence>
<dbReference type="PRINTS" id="PR00723">
    <property type="entry name" value="SUBTILISIN"/>
</dbReference>
<keyword evidence="4 5" id="KW-0720">Serine protease</keyword>
<name>A0ABV1HMT2_9FIRM</name>
<dbReference type="RefSeq" id="WP_349229754.1">
    <property type="nucleotide sequence ID" value="NZ_JBBMFJ010000022.1"/>
</dbReference>
<dbReference type="PIRSF" id="PIRSF037894">
    <property type="entry name" value="Subtilisin_rel_CspABC"/>
    <property type="match status" value="1"/>
</dbReference>
<evidence type="ECO:0000313" key="7">
    <source>
        <dbReference type="EMBL" id="MEQ2563632.1"/>
    </source>
</evidence>
<dbReference type="CDD" id="cd07478">
    <property type="entry name" value="Peptidases_S8_CspA-like"/>
    <property type="match status" value="1"/>
</dbReference>
<dbReference type="Proteomes" id="UP001437460">
    <property type="component" value="Unassembled WGS sequence"/>
</dbReference>
<evidence type="ECO:0000256" key="2">
    <source>
        <dbReference type="ARBA" id="ARBA00022670"/>
    </source>
</evidence>
<feature type="active site" description="Charge relay system" evidence="5">
    <location>
        <position position="179"/>
    </location>
</feature>
<dbReference type="InterPro" id="IPR015500">
    <property type="entry name" value="Peptidase_S8_subtilisin-rel"/>
</dbReference>
<dbReference type="SUPFAM" id="SSF52743">
    <property type="entry name" value="Subtilisin-like"/>
    <property type="match status" value="1"/>
</dbReference>
<comment type="caution">
    <text evidence="7">The sequence shown here is derived from an EMBL/GenBank/DDBJ whole genome shotgun (WGS) entry which is preliminary data.</text>
</comment>
<comment type="similarity">
    <text evidence="1 5">Belongs to the peptidase S8 family.</text>
</comment>
<dbReference type="Pfam" id="PF00082">
    <property type="entry name" value="Peptidase_S8"/>
    <property type="match status" value="2"/>
</dbReference>
<dbReference type="InterPro" id="IPR000209">
    <property type="entry name" value="Peptidase_S8/S53_dom"/>
</dbReference>
<proteinExistence type="inferred from homology"/>
<dbReference type="GO" id="GO:0016787">
    <property type="term" value="F:hydrolase activity"/>
    <property type="evidence" value="ECO:0007669"/>
    <property type="project" value="UniProtKB-KW"/>
</dbReference>
<reference evidence="7 8" key="1">
    <citation type="submission" date="2024-03" db="EMBL/GenBank/DDBJ databases">
        <title>Human intestinal bacterial collection.</title>
        <authorList>
            <person name="Pauvert C."/>
            <person name="Hitch T.C.A."/>
            <person name="Clavel T."/>
        </authorList>
    </citation>
    <scope>NUCLEOTIDE SEQUENCE [LARGE SCALE GENOMIC DNA]</scope>
    <source>
        <strain evidence="7 8">CLA-AP-H27</strain>
    </source>
</reference>
<dbReference type="PANTHER" id="PTHR43806">
    <property type="entry name" value="PEPTIDASE S8"/>
    <property type="match status" value="1"/>
</dbReference>
<feature type="domain" description="Peptidase S8/S53" evidence="6">
    <location>
        <begin position="439"/>
        <end position="578"/>
    </location>
</feature>
<keyword evidence="8" id="KW-1185">Reference proteome</keyword>
<dbReference type="PANTHER" id="PTHR43806:SF11">
    <property type="entry name" value="CEREVISIN-RELATED"/>
    <property type="match status" value="1"/>
</dbReference>
<dbReference type="PROSITE" id="PS51892">
    <property type="entry name" value="SUBTILASE"/>
    <property type="match status" value="1"/>
</dbReference>
<dbReference type="Gene3D" id="2.60.120.1290">
    <property type="match status" value="1"/>
</dbReference>
<accession>A0ABV1HMT2</accession>
<evidence type="ECO:0000313" key="8">
    <source>
        <dbReference type="Proteomes" id="UP001437460"/>
    </source>
</evidence>
<dbReference type="PROSITE" id="PS00136">
    <property type="entry name" value="SUBTILASE_ASP"/>
    <property type="match status" value="1"/>
</dbReference>
<feature type="domain" description="Peptidase S8/S53" evidence="6">
    <location>
        <begin position="97"/>
        <end position="296"/>
    </location>
</feature>
<evidence type="ECO:0000256" key="4">
    <source>
        <dbReference type="ARBA" id="ARBA00022825"/>
    </source>
</evidence>
<protein>
    <submittedName>
        <fullName evidence="7">S8 family peptidase</fullName>
        <ecNumber evidence="7">3.4.-.-</ecNumber>
    </submittedName>
</protein>
<evidence type="ECO:0000256" key="1">
    <source>
        <dbReference type="ARBA" id="ARBA00011073"/>
    </source>
</evidence>
<dbReference type="InterPro" id="IPR023827">
    <property type="entry name" value="Peptidase_S8_Asp-AS"/>
</dbReference>
<dbReference type="InterPro" id="IPR050131">
    <property type="entry name" value="Peptidase_S8_subtilisin-like"/>
</dbReference>
<dbReference type="EC" id="3.4.-.-" evidence="7"/>
<feature type="active site" description="Charge relay system" evidence="5">
    <location>
        <position position="106"/>
    </location>
</feature>
<keyword evidence="3 5" id="KW-0378">Hydrolase</keyword>
<evidence type="ECO:0000259" key="6">
    <source>
        <dbReference type="Pfam" id="PF00082"/>
    </source>
</evidence>
<feature type="active site" description="Charge relay system" evidence="5">
    <location>
        <position position="523"/>
    </location>
</feature>
<keyword evidence="2 5" id="KW-0645">Protease</keyword>
<dbReference type="InterPro" id="IPR034045">
    <property type="entry name" value="Pep_S8_CspA-like"/>
</dbReference>
<dbReference type="EMBL" id="JBBMFJ010000022">
    <property type="protein sequence ID" value="MEQ2563632.1"/>
    <property type="molecule type" value="Genomic_DNA"/>
</dbReference>
<dbReference type="Gene3D" id="3.40.50.200">
    <property type="entry name" value="Peptidase S8/S53 domain"/>
    <property type="match status" value="1"/>
</dbReference>
<sequence length="591" mass="63669">MISCNVSPASEDIADFIVRYSPRAVESLYELAGTRCVNLVSQEYAIVHAPLSGVLPLSFTQHTYSAIPKLYGLQDTTALEAAGILPVFSQPNLMSTGQGVLIGLIDTGIDYTNPLFQNPDGTSRILRLWDQTMEREASPEPVAGFQPFYGTVYSQEDLSRALDSENPFELVPSTDINGHGTFLAGVAAGRQIQSPTTFSGAAPDAALAVVRLKPAKQYLREFFAVPADADAYQENDIMTAAAFLLGIAGQYRLPLVLLLGVGTAQGSHSGISPLAMQLQALSGTRGFACVTGAGNEAGFRHHYPGRLSPDQAYEDVELRVADSTAGFSMELWADVSELYTVGFVSPSGEVIERIPLAVGQETTVSFQLDATRIFISYQITEASSGRFLAFLRFTAPAPGIWHIRVYPTLFVSGQFHIWLPMQEFLTEDTGFLRPDPDITITDPGNAPLLLTVSTYNHVTGSLYIHSSRGFTATGQIKPDFAAPGVEVQGPGLPRQDGSTFSGSTREAISSSATSPLTRKTGSSVAAAITAGAVASLFSWGFTQGNDLTLTSISVKSILIRGADRKEAFRYPNRQWGYGTLNLYRAFLLLRE</sequence>
<evidence type="ECO:0000256" key="3">
    <source>
        <dbReference type="ARBA" id="ARBA00022801"/>
    </source>
</evidence>
<organism evidence="7 8">
    <name type="scientific">Ventrimonas faecis</name>
    <dbReference type="NCBI Taxonomy" id="3133170"/>
    <lineage>
        <taxon>Bacteria</taxon>
        <taxon>Bacillati</taxon>
        <taxon>Bacillota</taxon>
        <taxon>Clostridia</taxon>
        <taxon>Lachnospirales</taxon>
        <taxon>Lachnospiraceae</taxon>
        <taxon>Ventrimonas</taxon>
    </lineage>
</organism>